<dbReference type="CDD" id="cd14688">
    <property type="entry name" value="bZIP_YAP"/>
    <property type="match status" value="1"/>
</dbReference>
<dbReference type="PANTHER" id="PTHR40618">
    <property type="entry name" value="B-ZIP TRANSCRIPTION FACTOR (EUROFUNG)-RELATED"/>
    <property type="match status" value="1"/>
</dbReference>
<dbReference type="Gene3D" id="1.20.5.170">
    <property type="match status" value="1"/>
</dbReference>
<dbReference type="RefSeq" id="XP_040687175.1">
    <property type="nucleotide sequence ID" value="XM_040833429.1"/>
</dbReference>
<reference evidence="3" key="1">
    <citation type="journal article" date="2017" name="Genome Biol.">
        <title>Comparative genomics reveals high biological diversity and specific adaptations in the industrially and medically important fungal genus Aspergillus.</title>
        <authorList>
            <person name="de Vries R.P."/>
            <person name="Riley R."/>
            <person name="Wiebenga A."/>
            <person name="Aguilar-Osorio G."/>
            <person name="Amillis S."/>
            <person name="Uchima C.A."/>
            <person name="Anderluh G."/>
            <person name="Asadollahi M."/>
            <person name="Askin M."/>
            <person name="Barry K."/>
            <person name="Battaglia E."/>
            <person name="Bayram O."/>
            <person name="Benocci T."/>
            <person name="Braus-Stromeyer S.A."/>
            <person name="Caldana C."/>
            <person name="Canovas D."/>
            <person name="Cerqueira G.C."/>
            <person name="Chen F."/>
            <person name="Chen W."/>
            <person name="Choi C."/>
            <person name="Clum A."/>
            <person name="Dos Santos R.A."/>
            <person name="Damasio A.R."/>
            <person name="Diallinas G."/>
            <person name="Emri T."/>
            <person name="Fekete E."/>
            <person name="Flipphi M."/>
            <person name="Freyberg S."/>
            <person name="Gallo A."/>
            <person name="Gournas C."/>
            <person name="Habgood R."/>
            <person name="Hainaut M."/>
            <person name="Harispe M.L."/>
            <person name="Henrissat B."/>
            <person name="Hilden K.S."/>
            <person name="Hope R."/>
            <person name="Hossain A."/>
            <person name="Karabika E."/>
            <person name="Karaffa L."/>
            <person name="Karanyi Z."/>
            <person name="Krasevec N."/>
            <person name="Kuo A."/>
            <person name="Kusch H."/>
            <person name="LaButti K."/>
            <person name="Lagendijk E.L."/>
            <person name="Lapidus A."/>
            <person name="Levasseur A."/>
            <person name="Lindquist E."/>
            <person name="Lipzen A."/>
            <person name="Logrieco A.F."/>
            <person name="MacCabe A."/>
            <person name="Maekelae M.R."/>
            <person name="Malavazi I."/>
            <person name="Melin P."/>
            <person name="Meyer V."/>
            <person name="Mielnichuk N."/>
            <person name="Miskei M."/>
            <person name="Molnar A.P."/>
            <person name="Mule G."/>
            <person name="Ngan C.Y."/>
            <person name="Orejas M."/>
            <person name="Orosz E."/>
            <person name="Ouedraogo J.P."/>
            <person name="Overkamp K.M."/>
            <person name="Park H.-S."/>
            <person name="Perrone G."/>
            <person name="Piumi F."/>
            <person name="Punt P.J."/>
            <person name="Ram A.F."/>
            <person name="Ramon A."/>
            <person name="Rauscher S."/>
            <person name="Record E."/>
            <person name="Riano-Pachon D.M."/>
            <person name="Robert V."/>
            <person name="Roehrig J."/>
            <person name="Ruller R."/>
            <person name="Salamov A."/>
            <person name="Salih N.S."/>
            <person name="Samson R.A."/>
            <person name="Sandor E."/>
            <person name="Sanguinetti M."/>
            <person name="Schuetze T."/>
            <person name="Sepcic K."/>
            <person name="Shelest E."/>
            <person name="Sherlock G."/>
            <person name="Sophianopoulou V."/>
            <person name="Squina F.M."/>
            <person name="Sun H."/>
            <person name="Susca A."/>
            <person name="Todd R.B."/>
            <person name="Tsang A."/>
            <person name="Unkles S.E."/>
            <person name="van de Wiele N."/>
            <person name="van Rossen-Uffink D."/>
            <person name="Oliveira J.V."/>
            <person name="Vesth T.C."/>
            <person name="Visser J."/>
            <person name="Yu J.-H."/>
            <person name="Zhou M."/>
            <person name="Andersen M.R."/>
            <person name="Archer D.B."/>
            <person name="Baker S.E."/>
            <person name="Benoit I."/>
            <person name="Brakhage A.A."/>
            <person name="Braus G.H."/>
            <person name="Fischer R."/>
            <person name="Frisvad J.C."/>
            <person name="Goldman G.H."/>
            <person name="Houbraken J."/>
            <person name="Oakley B."/>
            <person name="Pocsi I."/>
            <person name="Scazzocchio C."/>
            <person name="Seiboth B."/>
            <person name="vanKuyk P.A."/>
            <person name="Wortman J."/>
            <person name="Dyer P.S."/>
            <person name="Grigoriev I.V."/>
        </authorList>
    </citation>
    <scope>NUCLEOTIDE SEQUENCE [LARGE SCALE GENOMIC DNA]</scope>
    <source>
        <strain evidence="3">DTO 134E9</strain>
    </source>
</reference>
<dbReference type="EMBL" id="KV878214">
    <property type="protein sequence ID" value="OJJ33498.1"/>
    <property type="molecule type" value="Genomic_DNA"/>
</dbReference>
<evidence type="ECO:0000313" key="3">
    <source>
        <dbReference type="Proteomes" id="UP000184383"/>
    </source>
</evidence>
<gene>
    <name evidence="2" type="ORF">ASPWEDRAFT_30567</name>
</gene>
<evidence type="ECO:0000256" key="1">
    <source>
        <dbReference type="SAM" id="MobiDB-lite"/>
    </source>
</evidence>
<dbReference type="PANTHER" id="PTHR40618:SF1">
    <property type="entry name" value="B-ZIP TRANSCRIPTION FACTOR (EUROFUNG)"/>
    <property type="match status" value="1"/>
</dbReference>
<dbReference type="VEuPathDB" id="FungiDB:ASPWEDRAFT_30567"/>
<protein>
    <recommendedName>
        <fullName evidence="4">BZIP domain-containing protein</fullName>
    </recommendedName>
</protein>
<evidence type="ECO:0008006" key="4">
    <source>
        <dbReference type="Google" id="ProtNLM"/>
    </source>
</evidence>
<evidence type="ECO:0000313" key="2">
    <source>
        <dbReference type="EMBL" id="OJJ33498.1"/>
    </source>
</evidence>
<dbReference type="GeneID" id="63749277"/>
<name>A0A1L9RF47_ASPWE</name>
<keyword evidence="3" id="KW-1185">Reference proteome</keyword>
<sequence>MLQTPVSNTENDASSEKGRPCKSATGAPDTIRRKQVRDAQRAYRSRQQSLVDSLKARVSQLEDVMSHLGQIVESFNDQIIKPGDSLPQPKLFQSCQLLQEEITLQLKRSDRDAETNQGDAVVTGQEFRDKIDKVLQQPEQETSIATLPAISTPRILLETESSSNFWHLFLGSSNAILPSTNPTTYDASLATIPPSLTPNDQIIEYTTTPFTKKLFHACTGTGYRFISDPSASDATVWPYFKLVLENQPRREFAAYFKRVFDRKACNPLFDPRFPFVSIGGAGTHYPAVSGSKFHNLLPFQGTNGVTHVDSEETWFDVHDIEGYLEEQGIQVVSHGKYLRARPSVSQTENMPPSSGFAISNLFPNSVPMIFDEEALIYALSYTPVGIGCAPGFRRRDVERVVWQQVRWIPV</sequence>
<accession>A0A1L9RF47</accession>
<dbReference type="Proteomes" id="UP000184383">
    <property type="component" value="Unassembled WGS sequence"/>
</dbReference>
<feature type="region of interest" description="Disordered" evidence="1">
    <location>
        <begin position="1"/>
        <end position="35"/>
    </location>
</feature>
<feature type="compositionally biased region" description="Polar residues" evidence="1">
    <location>
        <begin position="1"/>
        <end position="12"/>
    </location>
</feature>
<dbReference type="SUPFAM" id="SSF57959">
    <property type="entry name" value="Leucine zipper domain"/>
    <property type="match status" value="1"/>
</dbReference>
<dbReference type="InterPro" id="IPR046347">
    <property type="entry name" value="bZIP_sf"/>
</dbReference>
<organism evidence="2 3">
    <name type="scientific">Aspergillus wentii DTO 134E9</name>
    <dbReference type="NCBI Taxonomy" id="1073089"/>
    <lineage>
        <taxon>Eukaryota</taxon>
        <taxon>Fungi</taxon>
        <taxon>Dikarya</taxon>
        <taxon>Ascomycota</taxon>
        <taxon>Pezizomycotina</taxon>
        <taxon>Eurotiomycetes</taxon>
        <taxon>Eurotiomycetidae</taxon>
        <taxon>Eurotiales</taxon>
        <taxon>Aspergillaceae</taxon>
        <taxon>Aspergillus</taxon>
        <taxon>Aspergillus subgen. Cremei</taxon>
    </lineage>
</organism>
<dbReference type="OrthoDB" id="3555317at2759"/>
<dbReference type="AlphaFoldDB" id="A0A1L9RF47"/>
<proteinExistence type="predicted"/>
<dbReference type="GO" id="GO:0003700">
    <property type="term" value="F:DNA-binding transcription factor activity"/>
    <property type="evidence" value="ECO:0007669"/>
    <property type="project" value="InterPro"/>
</dbReference>